<evidence type="ECO:0000256" key="1">
    <source>
        <dbReference type="SAM" id="Phobius"/>
    </source>
</evidence>
<dbReference type="Pfam" id="PF09601">
    <property type="entry name" value="DUF2459"/>
    <property type="match status" value="1"/>
</dbReference>
<keyword evidence="1" id="KW-0472">Membrane</keyword>
<evidence type="ECO:0000313" key="3">
    <source>
        <dbReference type="Proteomes" id="UP000436801"/>
    </source>
</evidence>
<accession>A0A6N8LQT6</accession>
<keyword evidence="1" id="KW-1133">Transmembrane helix</keyword>
<evidence type="ECO:0000313" key="2">
    <source>
        <dbReference type="EMBL" id="MWC42649.1"/>
    </source>
</evidence>
<feature type="transmembrane region" description="Helical" evidence="1">
    <location>
        <begin position="73"/>
        <end position="94"/>
    </location>
</feature>
<organism evidence="2 3">
    <name type="scientific">Sphingomonas carotinifaciens</name>
    <dbReference type="NCBI Taxonomy" id="1166323"/>
    <lineage>
        <taxon>Bacteria</taxon>
        <taxon>Pseudomonadati</taxon>
        <taxon>Pseudomonadota</taxon>
        <taxon>Alphaproteobacteria</taxon>
        <taxon>Sphingomonadales</taxon>
        <taxon>Sphingomonadaceae</taxon>
        <taxon>Sphingomonas</taxon>
    </lineage>
</organism>
<dbReference type="InterPro" id="IPR011727">
    <property type="entry name" value="CHP02117"/>
</dbReference>
<dbReference type="Proteomes" id="UP000436801">
    <property type="component" value="Unassembled WGS sequence"/>
</dbReference>
<proteinExistence type="predicted"/>
<dbReference type="OrthoDB" id="211174at2"/>
<name>A0A6N8LQT6_9SPHN</name>
<comment type="caution">
    <text evidence="2">The sequence shown here is derived from an EMBL/GenBank/DDBJ whole genome shotgun (WGS) entry which is preliminary data.</text>
</comment>
<keyword evidence="1" id="KW-0812">Transmembrane</keyword>
<dbReference type="NCBIfam" id="TIGR02117">
    <property type="entry name" value="chp_urease_rgn"/>
    <property type="match status" value="1"/>
</dbReference>
<dbReference type="AlphaFoldDB" id="A0A6N8LQT6"/>
<reference evidence="2 3" key="1">
    <citation type="submission" date="2019-12" db="EMBL/GenBank/DDBJ databases">
        <authorList>
            <person name="Zheng J."/>
        </authorList>
    </citation>
    <scope>NUCLEOTIDE SEQUENCE [LARGE SCALE GENOMIC DNA]</scope>
    <source>
        <strain evidence="2 3">DSM 27347</strain>
    </source>
</reference>
<gene>
    <name evidence="2" type="ORF">GQR91_03125</name>
</gene>
<dbReference type="EMBL" id="WSUT01000005">
    <property type="protein sequence ID" value="MWC42649.1"/>
    <property type="molecule type" value="Genomic_DNA"/>
</dbReference>
<sequence length="281" mass="30317">MRTRAGGAGSLAPVRCRRFITNDNPRTAGLFKLRIDRTAIIPVPDRTGHRQEAAVPTHIPAPLRTAATATGRLAAALCVLLFGYALAGAIGGSIPAGGAEPRPSSRAVTIWIESNGIHTAIIVPKRAAGVDWRRVFPARDLADPRYGGYDHLAIGWGEAAFFLETPRWRDIRPATIAAAAIGSDRSLIHVDHLPRPRPGDGARAVLLSEAGYRRLAAYIAASLAPRGQVHRGYGAYDAFYTARGRYSAITTCNAWTGAALRHAGVRMGRWTPFPTTVMWWL</sequence>
<protein>
    <submittedName>
        <fullName evidence="2">TIGR02117 family protein</fullName>
    </submittedName>
</protein>